<sequence>MQIEITHRPGNAAAKVHLEAGESITAEGGAMIAMSEHLQMETTTHKRDQGSILGALKRMVTGESFFLNHFSTQSAPGEVILATTLCGDMMEYQVGGPALVVQAGSYVASAPTVDMDMSWQGFGKALFSGESAFWIKLTGSGPAIINSFGAIYPIEVNGEYIVDTGHIVAFEESLNFEITKAGGSWISSMLGGEGLVCKFVGQGTVWCQSHNASSFGQALGPMLRHQ</sequence>
<organism evidence="1">
    <name type="scientific">marine metagenome</name>
    <dbReference type="NCBI Taxonomy" id="408172"/>
    <lineage>
        <taxon>unclassified sequences</taxon>
        <taxon>metagenomes</taxon>
        <taxon>ecological metagenomes</taxon>
    </lineage>
</organism>
<dbReference type="NCBIfam" id="TIGR00266">
    <property type="entry name" value="TIGR00266 family protein"/>
    <property type="match status" value="1"/>
</dbReference>
<accession>A0A381Z4G5</accession>
<dbReference type="PANTHER" id="PTHR43657:SF1">
    <property type="entry name" value="ALTERED INHERITANCE OF MITOCHONDRIA PROTEIN 24, MITOCHONDRIAL"/>
    <property type="match status" value="1"/>
</dbReference>
<protein>
    <recommendedName>
        <fullName evidence="2">TIGR00266 family protein</fullName>
    </recommendedName>
</protein>
<dbReference type="Gene3D" id="3.60.160.10">
    <property type="entry name" value="Mitochondrial biogenesis AIM24"/>
    <property type="match status" value="1"/>
</dbReference>
<evidence type="ECO:0000313" key="1">
    <source>
        <dbReference type="EMBL" id="SVA83772.1"/>
    </source>
</evidence>
<gene>
    <name evidence="1" type="ORF">METZ01_LOCUS136626</name>
</gene>
<reference evidence="1" key="1">
    <citation type="submission" date="2018-05" db="EMBL/GenBank/DDBJ databases">
        <authorList>
            <person name="Lanie J.A."/>
            <person name="Ng W.-L."/>
            <person name="Kazmierczak K.M."/>
            <person name="Andrzejewski T.M."/>
            <person name="Davidsen T.M."/>
            <person name="Wayne K.J."/>
            <person name="Tettelin H."/>
            <person name="Glass J.I."/>
            <person name="Rusch D."/>
            <person name="Podicherti R."/>
            <person name="Tsui H.-C.T."/>
            <person name="Winkler M.E."/>
        </authorList>
    </citation>
    <scope>NUCLEOTIDE SEQUENCE</scope>
</reference>
<dbReference type="EMBL" id="UINC01019802">
    <property type="protein sequence ID" value="SVA83772.1"/>
    <property type="molecule type" value="Genomic_DNA"/>
</dbReference>
<dbReference type="InterPro" id="IPR016031">
    <property type="entry name" value="Trp_RNA-bd_attenuator-like_dom"/>
</dbReference>
<dbReference type="PANTHER" id="PTHR43657">
    <property type="entry name" value="TRYPTOPHAN RNA-BINDING ATTENUATOR PROTEIN-LIKE PROTEIN"/>
    <property type="match status" value="1"/>
</dbReference>
<dbReference type="InterPro" id="IPR002838">
    <property type="entry name" value="AIM24"/>
</dbReference>
<proteinExistence type="predicted"/>
<dbReference type="Pfam" id="PF01987">
    <property type="entry name" value="AIM24"/>
    <property type="match status" value="1"/>
</dbReference>
<dbReference type="InterPro" id="IPR036983">
    <property type="entry name" value="AIM24_sf"/>
</dbReference>
<name>A0A381Z4G5_9ZZZZ</name>
<dbReference type="SUPFAM" id="SSF51219">
    <property type="entry name" value="TRAP-like"/>
    <property type="match status" value="1"/>
</dbReference>
<evidence type="ECO:0008006" key="2">
    <source>
        <dbReference type="Google" id="ProtNLM"/>
    </source>
</evidence>
<dbReference type="AlphaFoldDB" id="A0A381Z4G5"/>